<sequence>MSISRDVELESQLDSTWVNFRVVVLSHGDYRLYHIPLRSSDKGIDVMHKLKKTLLTSRGWWTSKFMKIVPFLRPVVYNATMYPVPIEAISQDLPCTVDIGAKHRCHVLTRALYNPRELPAECDFVTSYRRFAAIVEAPGTIQPRDVLLILLELDKVMFSATVLLALTFSIICGVVAGILWKSLDVGLGVFGAIIGVVGVLTGILTYVLN</sequence>
<evidence type="ECO:0000313" key="3">
    <source>
        <dbReference type="Proteomes" id="UP000024376"/>
    </source>
</evidence>
<evidence type="ECO:0000256" key="1">
    <source>
        <dbReference type="SAM" id="Phobius"/>
    </source>
</evidence>
<gene>
    <name evidence="2" type="ORF">M419DRAFT_77780</name>
</gene>
<feature type="transmembrane region" description="Helical" evidence="1">
    <location>
        <begin position="186"/>
        <end position="208"/>
    </location>
</feature>
<reference evidence="3" key="1">
    <citation type="journal article" date="2013" name="Ind. Biotechnol.">
        <title>Comparative genomics analysis of Trichoderma reesei strains.</title>
        <authorList>
            <person name="Koike H."/>
            <person name="Aerts A."/>
            <person name="LaButti K."/>
            <person name="Grigoriev I.V."/>
            <person name="Baker S.E."/>
        </authorList>
    </citation>
    <scope>NUCLEOTIDE SEQUENCE [LARGE SCALE GENOMIC DNA]</scope>
    <source>
        <strain evidence="3">ATCC 56765 / BCRC 32924 / NRRL 11460 / Rut C-30</strain>
    </source>
</reference>
<dbReference type="EMBL" id="KI911145">
    <property type="protein sequence ID" value="ETS02378.1"/>
    <property type="molecule type" value="Genomic_DNA"/>
</dbReference>
<dbReference type="AlphaFoldDB" id="A0A024SBG6"/>
<organism evidence="2 3">
    <name type="scientific">Hypocrea jecorina (strain ATCC 56765 / BCRC 32924 / NRRL 11460 / Rut C-30)</name>
    <name type="common">Trichoderma reesei</name>
    <dbReference type="NCBI Taxonomy" id="1344414"/>
    <lineage>
        <taxon>Eukaryota</taxon>
        <taxon>Fungi</taxon>
        <taxon>Dikarya</taxon>
        <taxon>Ascomycota</taxon>
        <taxon>Pezizomycotina</taxon>
        <taxon>Sordariomycetes</taxon>
        <taxon>Hypocreomycetidae</taxon>
        <taxon>Hypocreales</taxon>
        <taxon>Hypocreaceae</taxon>
        <taxon>Trichoderma</taxon>
    </lineage>
</organism>
<keyword evidence="1" id="KW-0812">Transmembrane</keyword>
<protein>
    <submittedName>
        <fullName evidence="2">Uncharacterized protein</fullName>
    </submittedName>
</protein>
<proteinExistence type="predicted"/>
<feature type="transmembrane region" description="Helical" evidence="1">
    <location>
        <begin position="156"/>
        <end position="180"/>
    </location>
</feature>
<dbReference type="HOGENOM" id="CLU_099118_0_0_1"/>
<dbReference type="OrthoDB" id="5049160at2759"/>
<keyword evidence="1" id="KW-0472">Membrane</keyword>
<name>A0A024SBG6_HYPJR</name>
<dbReference type="Proteomes" id="UP000024376">
    <property type="component" value="Unassembled WGS sequence"/>
</dbReference>
<keyword evidence="1" id="KW-1133">Transmembrane helix</keyword>
<accession>A0A024SBG6</accession>
<dbReference type="KEGG" id="trr:M419DRAFT_77780"/>
<evidence type="ECO:0000313" key="2">
    <source>
        <dbReference type="EMBL" id="ETS02378.1"/>
    </source>
</evidence>